<reference evidence="2" key="1">
    <citation type="submission" date="2021-01" db="EMBL/GenBank/DDBJ databases">
        <authorList>
            <consortium name="Genoscope - CEA"/>
            <person name="William W."/>
        </authorList>
    </citation>
    <scope>NUCLEOTIDE SEQUENCE</scope>
</reference>
<evidence type="ECO:0000313" key="2">
    <source>
        <dbReference type="EMBL" id="CAD8110619.1"/>
    </source>
</evidence>
<accession>A0A8S1Q4Q1</accession>
<keyword evidence="1" id="KW-1133">Transmembrane helix</keyword>
<comment type="caution">
    <text evidence="2">The sequence shown here is derived from an EMBL/GenBank/DDBJ whole genome shotgun (WGS) entry which is preliminary data.</text>
</comment>
<evidence type="ECO:0000256" key="1">
    <source>
        <dbReference type="SAM" id="Phobius"/>
    </source>
</evidence>
<sequence>MKAIQMMELYNMMNDTKHILMADLRKLEFLRKNKQEEVFAFRIIFNLLYLILRNIMQMHIKMKRNIILREFEEQFLQMMSIQRSNKMFNQQKIQQIRDFWTNILFIQYLKQFDKIMKIQITRKIMRKYSLLILNSLNNLKIINYFQGSNLNANSKKQLDALQIKTIIDFKNYEANAKISEWKKEEFKYINYPINESGEELIDFSEITNIIDFQNSPKLLCCPGIIKKY</sequence>
<dbReference type="Proteomes" id="UP000692954">
    <property type="component" value="Unassembled WGS sequence"/>
</dbReference>
<dbReference type="OrthoDB" id="336906at2759"/>
<proteinExistence type="predicted"/>
<protein>
    <submittedName>
        <fullName evidence="2">Uncharacterized protein</fullName>
    </submittedName>
</protein>
<feature type="transmembrane region" description="Helical" evidence="1">
    <location>
        <begin position="39"/>
        <end position="56"/>
    </location>
</feature>
<organism evidence="2 3">
    <name type="scientific">Paramecium sonneborni</name>
    <dbReference type="NCBI Taxonomy" id="65129"/>
    <lineage>
        <taxon>Eukaryota</taxon>
        <taxon>Sar</taxon>
        <taxon>Alveolata</taxon>
        <taxon>Ciliophora</taxon>
        <taxon>Intramacronucleata</taxon>
        <taxon>Oligohymenophorea</taxon>
        <taxon>Peniculida</taxon>
        <taxon>Parameciidae</taxon>
        <taxon>Paramecium</taxon>
    </lineage>
</organism>
<evidence type="ECO:0000313" key="3">
    <source>
        <dbReference type="Proteomes" id="UP000692954"/>
    </source>
</evidence>
<dbReference type="AlphaFoldDB" id="A0A8S1Q4Q1"/>
<keyword evidence="1" id="KW-0812">Transmembrane</keyword>
<keyword evidence="3" id="KW-1185">Reference proteome</keyword>
<gene>
    <name evidence="2" type="ORF">PSON_ATCC_30995.1.T0960093</name>
</gene>
<keyword evidence="1" id="KW-0472">Membrane</keyword>
<dbReference type="EMBL" id="CAJJDN010000096">
    <property type="protein sequence ID" value="CAD8110619.1"/>
    <property type="molecule type" value="Genomic_DNA"/>
</dbReference>
<name>A0A8S1Q4Q1_9CILI</name>